<dbReference type="Proteomes" id="UP001196413">
    <property type="component" value="Unassembled WGS sequence"/>
</dbReference>
<reference evidence="1" key="1">
    <citation type="submission" date="2021-06" db="EMBL/GenBank/DDBJ databases">
        <title>Parelaphostrongylus tenuis whole genome reference sequence.</title>
        <authorList>
            <person name="Garwood T.J."/>
            <person name="Larsen P.A."/>
            <person name="Fountain-Jones N.M."/>
            <person name="Garbe J.R."/>
            <person name="Macchietto M.G."/>
            <person name="Kania S.A."/>
            <person name="Gerhold R.W."/>
            <person name="Richards J.E."/>
            <person name="Wolf T.M."/>
        </authorList>
    </citation>
    <scope>NUCLEOTIDE SEQUENCE</scope>
    <source>
        <strain evidence="1">MNPRO001-30</strain>
        <tissue evidence="1">Meninges</tissue>
    </source>
</reference>
<dbReference type="EMBL" id="JAHQIW010002741">
    <property type="protein sequence ID" value="KAJ1356214.1"/>
    <property type="molecule type" value="Genomic_DNA"/>
</dbReference>
<dbReference type="AlphaFoldDB" id="A0AAD5QNW2"/>
<evidence type="ECO:0000313" key="1">
    <source>
        <dbReference type="EMBL" id="KAJ1356214.1"/>
    </source>
</evidence>
<keyword evidence="2" id="KW-1185">Reference proteome</keyword>
<name>A0AAD5QNW2_PARTN</name>
<evidence type="ECO:0008006" key="3">
    <source>
        <dbReference type="Google" id="ProtNLM"/>
    </source>
</evidence>
<protein>
    <recommendedName>
        <fullName evidence="3">DRBM domain-containing protein</fullName>
    </recommendedName>
</protein>
<accession>A0AAD5QNW2</accession>
<comment type="caution">
    <text evidence="1">The sequence shown here is derived from an EMBL/GenBank/DDBJ whole genome shotgun (WGS) entry which is preliminary data.</text>
</comment>
<evidence type="ECO:0000313" key="2">
    <source>
        <dbReference type="Proteomes" id="UP001196413"/>
    </source>
</evidence>
<sequence length="144" mass="16130">MNATNHLIRTPWRLWSVILADTNLYTSPVMDYHVLENKCDFEPDDTVNPAEDECNKPPDSDAMAALSLILADTNRYTSPVMDYHILENKCDFGLTQCLLKITFCRTADSSQAPARYVFAGSHSTEEGAKQRAAQMALTYFNSTA</sequence>
<organism evidence="1 2">
    <name type="scientific">Parelaphostrongylus tenuis</name>
    <name type="common">Meningeal worm</name>
    <dbReference type="NCBI Taxonomy" id="148309"/>
    <lineage>
        <taxon>Eukaryota</taxon>
        <taxon>Metazoa</taxon>
        <taxon>Ecdysozoa</taxon>
        <taxon>Nematoda</taxon>
        <taxon>Chromadorea</taxon>
        <taxon>Rhabditida</taxon>
        <taxon>Rhabditina</taxon>
        <taxon>Rhabditomorpha</taxon>
        <taxon>Strongyloidea</taxon>
        <taxon>Metastrongylidae</taxon>
        <taxon>Parelaphostrongylus</taxon>
    </lineage>
</organism>
<proteinExistence type="predicted"/>
<gene>
    <name evidence="1" type="ORF">KIN20_013886</name>
</gene>